<dbReference type="HAMAP" id="MF_00454">
    <property type="entry name" value="FluC"/>
    <property type="match status" value="1"/>
</dbReference>
<dbReference type="RefSeq" id="WP_020960830.1">
    <property type="nucleotide sequence ID" value="NC_022080.4"/>
</dbReference>
<evidence type="ECO:0000256" key="4">
    <source>
        <dbReference type="ARBA" id="ARBA00022989"/>
    </source>
</evidence>
<dbReference type="PANTHER" id="PTHR28259:SF1">
    <property type="entry name" value="FLUORIDE EXPORT PROTEIN 1-RELATED"/>
    <property type="match status" value="1"/>
</dbReference>
<keyword evidence="12" id="KW-1185">Reference proteome</keyword>
<dbReference type="STRING" id="1921421.M493_14005"/>
<dbReference type="GO" id="GO:0005886">
    <property type="term" value="C:plasma membrane"/>
    <property type="evidence" value="ECO:0007669"/>
    <property type="project" value="UniProtKB-SubCell"/>
</dbReference>
<keyword evidence="10" id="KW-0813">Transport</keyword>
<keyword evidence="6 10" id="KW-0407">Ion channel</keyword>
<keyword evidence="4 10" id="KW-1133">Transmembrane helix</keyword>
<proteinExistence type="inferred from homology"/>
<evidence type="ECO:0000256" key="3">
    <source>
        <dbReference type="ARBA" id="ARBA00022692"/>
    </source>
</evidence>
<dbReference type="GO" id="GO:0062054">
    <property type="term" value="F:fluoride channel activity"/>
    <property type="evidence" value="ECO:0007669"/>
    <property type="project" value="UniProtKB-UniRule"/>
</dbReference>
<evidence type="ECO:0000256" key="8">
    <source>
        <dbReference type="ARBA" id="ARBA00035585"/>
    </source>
</evidence>
<keyword evidence="2 10" id="KW-1003">Cell membrane</keyword>
<comment type="activity regulation">
    <text evidence="10">Na(+) is not transported, but it plays an essential structural role and its presence is essential for fluoride channel function.</text>
</comment>
<feature type="transmembrane region" description="Helical" evidence="10">
    <location>
        <begin position="31"/>
        <end position="53"/>
    </location>
</feature>
<evidence type="ECO:0000313" key="12">
    <source>
        <dbReference type="Proteomes" id="UP000015500"/>
    </source>
</evidence>
<evidence type="ECO:0000256" key="2">
    <source>
        <dbReference type="ARBA" id="ARBA00022475"/>
    </source>
</evidence>
<feature type="transmembrane region" description="Helical" evidence="10">
    <location>
        <begin position="97"/>
        <end position="120"/>
    </location>
</feature>
<keyword evidence="10" id="KW-0479">Metal-binding</keyword>
<dbReference type="InterPro" id="IPR003691">
    <property type="entry name" value="FluC"/>
</dbReference>
<keyword evidence="5 10" id="KW-0472">Membrane</keyword>
<comment type="function">
    <text evidence="9 10">Fluoride-specific ion channel. Important for reducing fluoride concentration in the cell, thus reducing its toxicity.</text>
</comment>
<evidence type="ECO:0000313" key="11">
    <source>
        <dbReference type="EMBL" id="AGT33041.1"/>
    </source>
</evidence>
<gene>
    <name evidence="10" type="primary">fluC</name>
    <name evidence="10" type="synonym">crcB</name>
    <name evidence="11" type="ORF">M493_14005</name>
</gene>
<dbReference type="PANTHER" id="PTHR28259">
    <property type="entry name" value="FLUORIDE EXPORT PROTEIN 1-RELATED"/>
    <property type="match status" value="1"/>
</dbReference>
<sequence length="127" mass="13625">MVYLAVGIAGMIGALVRYGLGLVVPAAHGFPFATLVINWTGSFSLSWLTVVFTRRPAWPPWLKTAVTTGFVGSYTTFSTLSVECVELLEHRQWGAAAVYIAASLFGGLFAAWAGCAAAHLKRKEEMA</sequence>
<dbReference type="GO" id="GO:0046872">
    <property type="term" value="F:metal ion binding"/>
    <property type="evidence" value="ECO:0007669"/>
    <property type="project" value="UniProtKB-KW"/>
</dbReference>
<evidence type="ECO:0000256" key="10">
    <source>
        <dbReference type="HAMAP-Rule" id="MF_00454"/>
    </source>
</evidence>
<dbReference type="OrthoDB" id="9799631at2"/>
<comment type="similarity">
    <text evidence="7 10">Belongs to the fluoride channel Fluc/FEX (TC 1.A.43) family.</text>
</comment>
<evidence type="ECO:0000256" key="1">
    <source>
        <dbReference type="ARBA" id="ARBA00004651"/>
    </source>
</evidence>
<feature type="binding site" evidence="10">
    <location>
        <position position="75"/>
    </location>
    <ligand>
        <name>Na(+)</name>
        <dbReference type="ChEBI" id="CHEBI:29101"/>
        <note>structural</note>
    </ligand>
</feature>
<dbReference type="PATRIC" id="fig|1345697.3.peg.2736"/>
<keyword evidence="3 10" id="KW-0812">Transmembrane</keyword>
<dbReference type="EMBL" id="CP006254">
    <property type="protein sequence ID" value="AGT33041.1"/>
    <property type="molecule type" value="Genomic_DNA"/>
</dbReference>
<organism evidence="11 12">
    <name type="scientific">Geobacillus genomosp. 3</name>
    <dbReference type="NCBI Taxonomy" id="1921421"/>
    <lineage>
        <taxon>Bacteria</taxon>
        <taxon>Bacillati</taxon>
        <taxon>Bacillota</taxon>
        <taxon>Bacilli</taxon>
        <taxon>Bacillales</taxon>
        <taxon>Anoxybacillaceae</taxon>
        <taxon>Geobacillus</taxon>
    </lineage>
</organism>
<evidence type="ECO:0000256" key="6">
    <source>
        <dbReference type="ARBA" id="ARBA00023303"/>
    </source>
</evidence>
<keyword evidence="10" id="KW-0915">Sodium</keyword>
<name>S6A3E8_GEOG3</name>
<comment type="subcellular location">
    <subcellularLocation>
        <location evidence="1 10">Cell membrane</location>
        <topology evidence="1 10">Multi-pass membrane protein</topology>
    </subcellularLocation>
</comment>
<dbReference type="GO" id="GO:0140114">
    <property type="term" value="P:cellular detoxification of fluoride"/>
    <property type="evidence" value="ECO:0007669"/>
    <property type="project" value="UniProtKB-UniRule"/>
</dbReference>
<dbReference type="Pfam" id="PF02537">
    <property type="entry name" value="CRCB"/>
    <property type="match status" value="1"/>
</dbReference>
<accession>S6A3E8</accession>
<dbReference type="KEGG" id="gjf:M493_14005"/>
<evidence type="ECO:0000256" key="9">
    <source>
        <dbReference type="ARBA" id="ARBA00049940"/>
    </source>
</evidence>
<comment type="catalytic activity">
    <reaction evidence="8">
        <text>fluoride(in) = fluoride(out)</text>
        <dbReference type="Rhea" id="RHEA:76159"/>
        <dbReference type="ChEBI" id="CHEBI:17051"/>
    </reaction>
    <physiologicalReaction direction="left-to-right" evidence="8">
        <dbReference type="Rhea" id="RHEA:76160"/>
    </physiologicalReaction>
</comment>
<dbReference type="AlphaFoldDB" id="S6A3E8"/>
<feature type="transmembrane region" description="Helical" evidence="10">
    <location>
        <begin position="60"/>
        <end position="77"/>
    </location>
</feature>
<keyword evidence="10" id="KW-0406">Ion transport</keyword>
<reference evidence="11 12" key="1">
    <citation type="journal article" date="2014" name="Genome Announc.">
        <title>Complete Genome Sequence of the Thermophilic Polychlorinated Biphenyl Degrader Geobacillus sp. Strain JF8 (NBRC 109937).</title>
        <authorList>
            <person name="Shintani M."/>
            <person name="Ohtsubo Y."/>
            <person name="Fukuda K."/>
            <person name="Hosoyama A."/>
            <person name="Ohji S."/>
            <person name="Yamazoe A."/>
            <person name="Fujita N."/>
            <person name="Nagata Y."/>
            <person name="Tsuda M."/>
            <person name="Hatta T."/>
            <person name="Kimbara K."/>
        </authorList>
    </citation>
    <scope>NUCLEOTIDE SEQUENCE [LARGE SCALE GENOMIC DNA]</scope>
    <source>
        <strain evidence="11 12">JF8</strain>
    </source>
</reference>
<dbReference type="HOGENOM" id="CLU_114342_1_2_9"/>
<feature type="binding site" evidence="10">
    <location>
        <position position="72"/>
    </location>
    <ligand>
        <name>Na(+)</name>
        <dbReference type="ChEBI" id="CHEBI:29101"/>
        <note>structural</note>
    </ligand>
</feature>
<evidence type="ECO:0000256" key="7">
    <source>
        <dbReference type="ARBA" id="ARBA00035120"/>
    </source>
</evidence>
<dbReference type="Proteomes" id="UP000015500">
    <property type="component" value="Chromosome"/>
</dbReference>
<evidence type="ECO:0000256" key="5">
    <source>
        <dbReference type="ARBA" id="ARBA00023136"/>
    </source>
</evidence>
<protein>
    <recommendedName>
        <fullName evidence="10">Fluoride-specific ion channel FluC</fullName>
    </recommendedName>
</protein>